<dbReference type="FunFam" id="3.40.50.300:FF:000221">
    <property type="entry name" value="Multidrug ABC transporter ATP-binding protein"/>
    <property type="match status" value="1"/>
</dbReference>
<sequence length="586" mass="65015">MADQPKQSALRELRRLLPYLRRYRSKMVWGLVFITLSNVCSTTIPRVVGQTIDTLKTTTTAGDIWWLIAQILLLTIGSGIFMYATRRTIILMSRLIEEDLRNDFVAALQVQAQRFFHDRSTGSLLAHFTNDIGAVREFIGPAIMYTANTITTFAFALSWMMMLNATLTVAILVPVPFIAWATYKLGRRIHELYRSVQEEYEHITTHAQETFSGVRVVRAYSREDHESVLFDELSQTYYRKNMGLAKIQSLMMPSMTVLFNISYIVVIAVGGWQVMQQALSVGELTQFFIYLNQLLWPIAAIGWVTGMIQRGAASIGRLGRIISHAPEIADSERTDTSITALKGDLRLDNVSLSYGERSVLHDISIHVPAGTSLGIVGAVGAGKSSLINLIPRLYDVTGGSVTIDGHDVRDIPLSVLRGGIAVVPQESFLFSETIRNNVRFGRPDAADADVERAAETAQLAKDIETLPLGYETVVGERGITLSGGQKQRTSLARAILSDPSILILDDSLSAVDTDTEERILSGLRNVMKNRTTLFISHRISTVKDCTRIVVLDDGRIAEEGNHATLVAKGGIYADMYERQLLEEELS</sequence>
<comment type="caution">
    <text evidence="12">The sequence shown here is derived from an EMBL/GenBank/DDBJ whole genome shotgun (WGS) entry which is preliminary data.</text>
</comment>
<dbReference type="AlphaFoldDB" id="A0A1M3KXS2"/>
<keyword evidence="5" id="KW-0547">Nucleotide-binding</keyword>
<reference evidence="12 13" key="1">
    <citation type="submission" date="2016-09" db="EMBL/GenBank/DDBJ databases">
        <title>Genome-resolved meta-omics ties microbial dynamics to process performance in biotechnology for thiocyanate degradation.</title>
        <authorList>
            <person name="Kantor R.S."/>
            <person name="Huddy R.J."/>
            <person name="Iyer R."/>
            <person name="Thomas B.C."/>
            <person name="Brown C.T."/>
            <person name="Anantharaman K."/>
            <person name="Tringe S."/>
            <person name="Hettich R.L."/>
            <person name="Harrison S.T."/>
            <person name="Banfield J.F."/>
        </authorList>
    </citation>
    <scope>NUCLEOTIDE SEQUENCE [LARGE SCALE GENOMIC DNA]</scope>
    <source>
        <strain evidence="12">59-99</strain>
    </source>
</reference>
<keyword evidence="8 9" id="KW-0472">Membrane</keyword>
<dbReference type="GO" id="GO:0016887">
    <property type="term" value="F:ATP hydrolysis activity"/>
    <property type="evidence" value="ECO:0007669"/>
    <property type="project" value="InterPro"/>
</dbReference>
<gene>
    <name evidence="12" type="ORF">BGO89_11850</name>
</gene>
<keyword evidence="3" id="KW-1003">Cell membrane</keyword>
<dbReference type="InterPro" id="IPR003439">
    <property type="entry name" value="ABC_transporter-like_ATP-bd"/>
</dbReference>
<evidence type="ECO:0000256" key="1">
    <source>
        <dbReference type="ARBA" id="ARBA00004651"/>
    </source>
</evidence>
<evidence type="ECO:0000256" key="5">
    <source>
        <dbReference type="ARBA" id="ARBA00022741"/>
    </source>
</evidence>
<dbReference type="InterPro" id="IPR027417">
    <property type="entry name" value="P-loop_NTPase"/>
</dbReference>
<dbReference type="EMBL" id="MKVH01000024">
    <property type="protein sequence ID" value="OJX57187.1"/>
    <property type="molecule type" value="Genomic_DNA"/>
</dbReference>
<dbReference type="InterPro" id="IPR011527">
    <property type="entry name" value="ABC1_TM_dom"/>
</dbReference>
<dbReference type="SUPFAM" id="SSF52540">
    <property type="entry name" value="P-loop containing nucleoside triphosphate hydrolases"/>
    <property type="match status" value="1"/>
</dbReference>
<evidence type="ECO:0000256" key="2">
    <source>
        <dbReference type="ARBA" id="ARBA00022448"/>
    </source>
</evidence>
<dbReference type="STRING" id="1895771.BGO89_11850"/>
<evidence type="ECO:0000313" key="13">
    <source>
        <dbReference type="Proteomes" id="UP000184233"/>
    </source>
</evidence>
<dbReference type="PANTHER" id="PTHR43394:SF1">
    <property type="entry name" value="ATP-BINDING CASSETTE SUB-FAMILY B MEMBER 10, MITOCHONDRIAL"/>
    <property type="match status" value="1"/>
</dbReference>
<proteinExistence type="predicted"/>
<evidence type="ECO:0000256" key="4">
    <source>
        <dbReference type="ARBA" id="ARBA00022692"/>
    </source>
</evidence>
<dbReference type="PANTHER" id="PTHR43394">
    <property type="entry name" value="ATP-DEPENDENT PERMEASE MDL1, MITOCHONDRIAL"/>
    <property type="match status" value="1"/>
</dbReference>
<evidence type="ECO:0000256" key="9">
    <source>
        <dbReference type="SAM" id="Phobius"/>
    </source>
</evidence>
<dbReference type="InterPro" id="IPR036640">
    <property type="entry name" value="ABC1_TM_sf"/>
</dbReference>
<keyword evidence="6" id="KW-0067">ATP-binding</keyword>
<feature type="transmembrane region" description="Helical" evidence="9">
    <location>
        <begin position="287"/>
        <end position="308"/>
    </location>
</feature>
<dbReference type="PROSITE" id="PS50893">
    <property type="entry name" value="ABC_TRANSPORTER_2"/>
    <property type="match status" value="1"/>
</dbReference>
<dbReference type="InterPro" id="IPR003593">
    <property type="entry name" value="AAA+_ATPase"/>
</dbReference>
<comment type="subcellular location">
    <subcellularLocation>
        <location evidence="1">Cell membrane</location>
        <topology evidence="1">Multi-pass membrane protein</topology>
    </subcellularLocation>
</comment>
<keyword evidence="4 9" id="KW-0812">Transmembrane</keyword>
<keyword evidence="2" id="KW-0813">Transport</keyword>
<evidence type="ECO:0000259" key="10">
    <source>
        <dbReference type="PROSITE" id="PS50893"/>
    </source>
</evidence>
<evidence type="ECO:0000256" key="7">
    <source>
        <dbReference type="ARBA" id="ARBA00022989"/>
    </source>
</evidence>
<dbReference type="SMART" id="SM00382">
    <property type="entry name" value="AAA"/>
    <property type="match status" value="1"/>
</dbReference>
<dbReference type="SUPFAM" id="SSF90123">
    <property type="entry name" value="ABC transporter transmembrane region"/>
    <property type="match status" value="1"/>
</dbReference>
<dbReference type="GO" id="GO:0005524">
    <property type="term" value="F:ATP binding"/>
    <property type="evidence" value="ECO:0007669"/>
    <property type="project" value="UniProtKB-KW"/>
</dbReference>
<evidence type="ECO:0000256" key="8">
    <source>
        <dbReference type="ARBA" id="ARBA00023136"/>
    </source>
</evidence>
<name>A0A1M3KXS2_9BACT</name>
<protein>
    <recommendedName>
        <fullName evidence="14">ABC transporter</fullName>
    </recommendedName>
</protein>
<keyword evidence="7 9" id="KW-1133">Transmembrane helix</keyword>
<feature type="transmembrane region" description="Helical" evidence="9">
    <location>
        <begin position="64"/>
        <end position="84"/>
    </location>
</feature>
<dbReference type="CDD" id="cd18541">
    <property type="entry name" value="ABC_6TM_TmrB_like"/>
    <property type="match status" value="1"/>
</dbReference>
<evidence type="ECO:0000313" key="12">
    <source>
        <dbReference type="EMBL" id="OJX57187.1"/>
    </source>
</evidence>
<feature type="domain" description="ABC transmembrane type-1" evidence="11">
    <location>
        <begin position="28"/>
        <end position="310"/>
    </location>
</feature>
<dbReference type="Pfam" id="PF00005">
    <property type="entry name" value="ABC_tran"/>
    <property type="match status" value="1"/>
</dbReference>
<evidence type="ECO:0008006" key="14">
    <source>
        <dbReference type="Google" id="ProtNLM"/>
    </source>
</evidence>
<evidence type="ECO:0000256" key="3">
    <source>
        <dbReference type="ARBA" id="ARBA00022475"/>
    </source>
</evidence>
<dbReference type="Gene3D" id="1.20.1560.10">
    <property type="entry name" value="ABC transporter type 1, transmembrane domain"/>
    <property type="match status" value="1"/>
</dbReference>
<dbReference type="Pfam" id="PF00664">
    <property type="entry name" value="ABC_membrane"/>
    <property type="match status" value="1"/>
</dbReference>
<dbReference type="GO" id="GO:0015421">
    <property type="term" value="F:ABC-type oligopeptide transporter activity"/>
    <property type="evidence" value="ECO:0007669"/>
    <property type="project" value="TreeGrafter"/>
</dbReference>
<feature type="transmembrane region" description="Helical" evidence="9">
    <location>
        <begin position="27"/>
        <end position="44"/>
    </location>
</feature>
<evidence type="ECO:0000256" key="6">
    <source>
        <dbReference type="ARBA" id="ARBA00022840"/>
    </source>
</evidence>
<evidence type="ECO:0000259" key="11">
    <source>
        <dbReference type="PROSITE" id="PS50929"/>
    </source>
</evidence>
<dbReference type="PROSITE" id="PS50929">
    <property type="entry name" value="ABC_TM1F"/>
    <property type="match status" value="1"/>
</dbReference>
<feature type="transmembrane region" description="Helical" evidence="9">
    <location>
        <begin position="250"/>
        <end position="275"/>
    </location>
</feature>
<accession>A0A1M3KXS2</accession>
<organism evidence="12 13">
    <name type="scientific">Candidatus Kapaibacterium thiocyanatum</name>
    <dbReference type="NCBI Taxonomy" id="1895771"/>
    <lineage>
        <taxon>Bacteria</taxon>
        <taxon>Pseudomonadati</taxon>
        <taxon>Candidatus Kapaibacteriota</taxon>
        <taxon>Candidatus Kapaibacteriia</taxon>
        <taxon>Candidatus Kapaibacteriales</taxon>
        <taxon>Candidatus Kapaibacteriaceae</taxon>
        <taxon>Candidatus Kapaibacterium</taxon>
    </lineage>
</organism>
<dbReference type="Gene3D" id="3.40.50.300">
    <property type="entry name" value="P-loop containing nucleotide triphosphate hydrolases"/>
    <property type="match status" value="1"/>
</dbReference>
<dbReference type="Proteomes" id="UP000184233">
    <property type="component" value="Unassembled WGS sequence"/>
</dbReference>
<feature type="domain" description="ABC transporter" evidence="10">
    <location>
        <begin position="345"/>
        <end position="578"/>
    </location>
</feature>
<dbReference type="GO" id="GO:0005886">
    <property type="term" value="C:plasma membrane"/>
    <property type="evidence" value="ECO:0007669"/>
    <property type="project" value="UniProtKB-SubCell"/>
</dbReference>
<dbReference type="InterPro" id="IPR039421">
    <property type="entry name" value="Type_1_exporter"/>
</dbReference>